<keyword evidence="2" id="KW-1185">Reference proteome</keyword>
<gene>
    <name evidence="1" type="ORF">DFR45_10182</name>
</gene>
<protein>
    <submittedName>
        <fullName evidence="1">Uncharacterized protein</fullName>
    </submittedName>
</protein>
<reference evidence="1 2" key="1">
    <citation type="submission" date="2018-07" db="EMBL/GenBank/DDBJ databases">
        <title>Genomic Encyclopedia of Type Strains, Phase IV (KMG-IV): sequencing the most valuable type-strain genomes for metagenomic binning, comparative biology and taxonomic classification.</title>
        <authorList>
            <person name="Goeker M."/>
        </authorList>
    </citation>
    <scope>NUCLEOTIDE SEQUENCE [LARGE SCALE GENOMIC DNA]</scope>
    <source>
        <strain evidence="1 2">DSM 100911</strain>
    </source>
</reference>
<name>A0A369AQB4_9BURK</name>
<evidence type="ECO:0000313" key="1">
    <source>
        <dbReference type="EMBL" id="RCX11560.1"/>
    </source>
</evidence>
<organism evidence="1 2">
    <name type="scientific">Extensimonas vulgaris</name>
    <dbReference type="NCBI Taxonomy" id="1031594"/>
    <lineage>
        <taxon>Bacteria</taxon>
        <taxon>Pseudomonadati</taxon>
        <taxon>Pseudomonadota</taxon>
        <taxon>Betaproteobacteria</taxon>
        <taxon>Burkholderiales</taxon>
        <taxon>Comamonadaceae</taxon>
        <taxon>Extensimonas</taxon>
    </lineage>
</organism>
<dbReference type="Proteomes" id="UP000252174">
    <property type="component" value="Unassembled WGS sequence"/>
</dbReference>
<dbReference type="AlphaFoldDB" id="A0A369AQB4"/>
<evidence type="ECO:0000313" key="2">
    <source>
        <dbReference type="Proteomes" id="UP000252174"/>
    </source>
</evidence>
<proteinExistence type="predicted"/>
<dbReference type="EMBL" id="QPJU01000001">
    <property type="protein sequence ID" value="RCX11560.1"/>
    <property type="molecule type" value="Genomic_DNA"/>
</dbReference>
<sequence length="31" mass="3218">MDVAYLALIAVMWLALVGLTLGCAKLGGPEQ</sequence>
<accession>A0A369AQB4</accession>
<comment type="caution">
    <text evidence="1">The sequence shown here is derived from an EMBL/GenBank/DDBJ whole genome shotgun (WGS) entry which is preliminary data.</text>
</comment>